<dbReference type="AlphaFoldDB" id="A0A5J4T7A9"/>
<accession>A0A5J4T7A9</accession>
<name>A0A5J4T7A9_9EUKA</name>
<protein>
    <submittedName>
        <fullName evidence="1">Uncharacterized protein</fullName>
    </submittedName>
</protein>
<dbReference type="EMBL" id="SNRW01037292">
    <property type="protein sequence ID" value="KAA6353872.1"/>
    <property type="molecule type" value="Genomic_DNA"/>
</dbReference>
<dbReference type="Proteomes" id="UP000324800">
    <property type="component" value="Unassembled WGS sequence"/>
</dbReference>
<evidence type="ECO:0000313" key="2">
    <source>
        <dbReference type="Proteomes" id="UP000324800"/>
    </source>
</evidence>
<evidence type="ECO:0000313" key="1">
    <source>
        <dbReference type="EMBL" id="KAA6353872.1"/>
    </source>
</evidence>
<organism evidence="1 2">
    <name type="scientific">Streblomastix strix</name>
    <dbReference type="NCBI Taxonomy" id="222440"/>
    <lineage>
        <taxon>Eukaryota</taxon>
        <taxon>Metamonada</taxon>
        <taxon>Preaxostyla</taxon>
        <taxon>Oxymonadida</taxon>
        <taxon>Streblomastigidae</taxon>
        <taxon>Streblomastix</taxon>
    </lineage>
</organism>
<sequence length="214" mass="24366">AAALNARDEAVQMMKQVIQYLDNRPVHCGPIRQGILNKTHKSQVQLDSKCPSSEKSIEILTILIPAFDNPIQDISISVNQRLIDDIFSLITSGYTQRIRELSIRFFSEIQRLRGDIVICDILDLGVQQVLLKIIGTETVIHNLIICINFILSLFRNLNGISLQQGFRAYKIHFANQIEFQGTKAELDLGSFHCDQQVRRMSKNAHKILQLLSIR</sequence>
<gene>
    <name evidence="1" type="ORF">EZS28_050600</name>
</gene>
<reference evidence="1 2" key="1">
    <citation type="submission" date="2019-03" db="EMBL/GenBank/DDBJ databases">
        <title>Single cell metagenomics reveals metabolic interactions within the superorganism composed of flagellate Streblomastix strix and complex community of Bacteroidetes bacteria on its surface.</title>
        <authorList>
            <person name="Treitli S.C."/>
            <person name="Kolisko M."/>
            <person name="Husnik F."/>
            <person name="Keeling P."/>
            <person name="Hampl V."/>
        </authorList>
    </citation>
    <scope>NUCLEOTIDE SEQUENCE [LARGE SCALE GENOMIC DNA]</scope>
    <source>
        <strain evidence="1">ST1C</strain>
    </source>
</reference>
<feature type="non-terminal residue" evidence="1">
    <location>
        <position position="1"/>
    </location>
</feature>
<comment type="caution">
    <text evidence="1">The sequence shown here is derived from an EMBL/GenBank/DDBJ whole genome shotgun (WGS) entry which is preliminary data.</text>
</comment>
<proteinExistence type="predicted"/>